<reference evidence="2" key="1">
    <citation type="submission" date="2018-02" db="EMBL/GenBank/DDBJ databases">
        <authorList>
            <person name="Cohen D.B."/>
            <person name="Kent A.D."/>
        </authorList>
    </citation>
    <scope>NUCLEOTIDE SEQUENCE</scope>
</reference>
<feature type="compositionally biased region" description="Polar residues" evidence="1">
    <location>
        <begin position="167"/>
        <end position="176"/>
    </location>
</feature>
<sequence length="197" mass="22133">MSAAGRNLHYVLLLPKEGRQQQAILSNVTRAANPPFSNYTSFHSLSQLSNPPETIISSTVHAADFCITSPRSLTATENAWEVKQYYRESTTMSISGPKRTQGVAPTAQTREEATLLMLTRLEECGLVEGSQFRDLGDHGLLSLSLLGDSTMDSWVPRHMRHAWTKPYTKTHQQEAMSASDKPFRGRRKPYPDTRKRL</sequence>
<evidence type="ECO:0000313" key="2">
    <source>
        <dbReference type="EMBL" id="SPC97475.1"/>
    </source>
</evidence>
<organism evidence="2">
    <name type="scientific">Fagus sylvatica</name>
    <name type="common">Beechnut</name>
    <dbReference type="NCBI Taxonomy" id="28930"/>
    <lineage>
        <taxon>Eukaryota</taxon>
        <taxon>Viridiplantae</taxon>
        <taxon>Streptophyta</taxon>
        <taxon>Embryophyta</taxon>
        <taxon>Tracheophyta</taxon>
        <taxon>Spermatophyta</taxon>
        <taxon>Magnoliopsida</taxon>
        <taxon>eudicotyledons</taxon>
        <taxon>Gunneridae</taxon>
        <taxon>Pentapetalae</taxon>
        <taxon>rosids</taxon>
        <taxon>fabids</taxon>
        <taxon>Fagales</taxon>
        <taxon>Fagaceae</taxon>
        <taxon>Fagus</taxon>
    </lineage>
</organism>
<proteinExistence type="predicted"/>
<gene>
    <name evidence="2" type="ORF">FSB_LOCUS25357</name>
</gene>
<name>A0A2N9GDA2_FAGSY</name>
<dbReference type="AlphaFoldDB" id="A0A2N9GDA2"/>
<accession>A0A2N9GDA2</accession>
<protein>
    <submittedName>
        <fullName evidence="2">Uncharacterized protein</fullName>
    </submittedName>
</protein>
<dbReference type="EMBL" id="OIVN01001776">
    <property type="protein sequence ID" value="SPC97475.1"/>
    <property type="molecule type" value="Genomic_DNA"/>
</dbReference>
<evidence type="ECO:0000256" key="1">
    <source>
        <dbReference type="SAM" id="MobiDB-lite"/>
    </source>
</evidence>
<feature type="region of interest" description="Disordered" evidence="1">
    <location>
        <begin position="166"/>
        <end position="197"/>
    </location>
</feature>